<keyword evidence="1" id="KW-0614">Plasmid</keyword>
<dbReference type="RefSeq" id="WP_187430141.1">
    <property type="nucleotide sequence ID" value="NZ_CP143425.1"/>
</dbReference>
<dbReference type="Proteomes" id="UP001318682">
    <property type="component" value="Plasmid pROLI83"/>
</dbReference>
<evidence type="ECO:0000313" key="1">
    <source>
        <dbReference type="EMBL" id="WVX51557.1"/>
    </source>
</evidence>
<gene>
    <name evidence="1" type="ORF">ROLI_046590</name>
</gene>
<sequence>MTDMFSMRSEDDAVDVGVVYSPSPETLRVFGASYMLNKETSSTLKILDPQGTLFATFDIWQSKWVLAAERDA</sequence>
<evidence type="ECO:0000313" key="2">
    <source>
        <dbReference type="Proteomes" id="UP001318682"/>
    </source>
</evidence>
<geneLocation type="plasmid" evidence="1 2">
    <name>pROLI83</name>
</geneLocation>
<dbReference type="EMBL" id="CP143425">
    <property type="protein sequence ID" value="WVX51557.1"/>
    <property type="molecule type" value="Genomic_DNA"/>
</dbReference>
<reference evidence="1 2" key="1">
    <citation type="submission" date="2015-07" db="EMBL/GenBank/DDBJ databases">
        <authorList>
            <person name="Voget S."/>
            <person name="Dogs M."/>
            <person name="Brinkhoff T.H."/>
            <person name="Daniel R."/>
        </authorList>
    </citation>
    <scope>NUCLEOTIDE SEQUENCE [LARGE SCALE GENOMIC DNA]</scope>
    <source>
        <strain evidence="1 2">B14</strain>
        <plasmid evidence="1 2">pROLI83</plasmid>
    </source>
</reference>
<organism evidence="1 2">
    <name type="scientific">Roseobacter fucihabitans</name>
    <dbReference type="NCBI Taxonomy" id="1537242"/>
    <lineage>
        <taxon>Bacteria</taxon>
        <taxon>Pseudomonadati</taxon>
        <taxon>Pseudomonadota</taxon>
        <taxon>Alphaproteobacteria</taxon>
        <taxon>Rhodobacterales</taxon>
        <taxon>Roseobacteraceae</taxon>
        <taxon>Roseobacter</taxon>
    </lineage>
</organism>
<name>A0ABZ2C095_9RHOB</name>
<keyword evidence="2" id="KW-1185">Reference proteome</keyword>
<reference evidence="1 2" key="2">
    <citation type="submission" date="2024-01" db="EMBL/GenBank/DDBJ databases">
        <title>Roseobacter fucihabitans sp. nov., isolated from the brown alga Fucus spiralis.</title>
        <authorList>
            <person name="Hahnke S."/>
            <person name="Berger M."/>
            <person name="Schlingloff A."/>
            <person name="Athale I."/>
            <person name="Neumann-Schaal M."/>
            <person name="Adenaya A."/>
            <person name="Poehlein A."/>
            <person name="Daniel R."/>
            <person name="Pertersen J."/>
            <person name="Brinkhoff T."/>
        </authorList>
    </citation>
    <scope>NUCLEOTIDE SEQUENCE [LARGE SCALE GENOMIC DNA]</scope>
    <source>
        <strain evidence="1 2">B14</strain>
        <plasmid evidence="1 2">pROLI83</plasmid>
    </source>
</reference>
<proteinExistence type="predicted"/>
<protein>
    <submittedName>
        <fullName evidence="1">Uncharacterized protein</fullName>
    </submittedName>
</protein>
<accession>A0ABZ2C095</accession>